<dbReference type="NCBIfam" id="TIGR00251">
    <property type="entry name" value="DUF167 family protein"/>
    <property type="match status" value="1"/>
</dbReference>
<accession>A0A1G2LCM1</accession>
<reference evidence="3 4" key="1">
    <citation type="journal article" date="2016" name="Nat. Commun.">
        <title>Thousands of microbial genomes shed light on interconnected biogeochemical processes in an aquifer system.</title>
        <authorList>
            <person name="Anantharaman K."/>
            <person name="Brown C.T."/>
            <person name="Hug L.A."/>
            <person name="Sharon I."/>
            <person name="Castelle C.J."/>
            <person name="Probst A.J."/>
            <person name="Thomas B.C."/>
            <person name="Singh A."/>
            <person name="Wilkins M.J."/>
            <person name="Karaoz U."/>
            <person name="Brodie E.L."/>
            <person name="Williams K.H."/>
            <person name="Hubbard S.S."/>
            <person name="Banfield J.F."/>
        </authorList>
    </citation>
    <scope>NUCLEOTIDE SEQUENCE [LARGE SCALE GENOMIC DNA]</scope>
</reference>
<comment type="caution">
    <text evidence="3">The sequence shown here is derived from an EMBL/GenBank/DDBJ whole genome shotgun (WGS) entry which is preliminary data.</text>
</comment>
<evidence type="ECO:0000256" key="1">
    <source>
        <dbReference type="ARBA" id="ARBA00010364"/>
    </source>
</evidence>
<dbReference type="InterPro" id="IPR003746">
    <property type="entry name" value="DUF167"/>
</dbReference>
<dbReference type="InterPro" id="IPR036591">
    <property type="entry name" value="YggU-like_sf"/>
</dbReference>
<dbReference type="GO" id="GO:0005737">
    <property type="term" value="C:cytoplasm"/>
    <property type="evidence" value="ECO:0007669"/>
    <property type="project" value="TreeGrafter"/>
</dbReference>
<dbReference type="AlphaFoldDB" id="A0A1G2LCM1"/>
<dbReference type="Pfam" id="PF02594">
    <property type="entry name" value="DUF167"/>
    <property type="match status" value="1"/>
</dbReference>
<name>A0A1G2LCM1_9BACT</name>
<dbReference type="Gene3D" id="3.30.1200.10">
    <property type="entry name" value="YggU-like"/>
    <property type="match status" value="1"/>
</dbReference>
<organism evidence="3 4">
    <name type="scientific">Candidatus Sungbacteria bacterium RIFCSPLOWO2_01_FULL_59_16</name>
    <dbReference type="NCBI Taxonomy" id="1802280"/>
    <lineage>
        <taxon>Bacteria</taxon>
        <taxon>Candidatus Sungiibacteriota</taxon>
    </lineage>
</organism>
<dbReference type="STRING" id="1802280.A3B37_02380"/>
<dbReference type="PANTHER" id="PTHR13420">
    <property type="entry name" value="UPF0235 PROTEIN C15ORF40"/>
    <property type="match status" value="1"/>
</dbReference>
<dbReference type="PANTHER" id="PTHR13420:SF7">
    <property type="entry name" value="UPF0235 PROTEIN C15ORF40"/>
    <property type="match status" value="1"/>
</dbReference>
<dbReference type="SUPFAM" id="SSF69786">
    <property type="entry name" value="YggU-like"/>
    <property type="match status" value="1"/>
</dbReference>
<dbReference type="SMART" id="SM01152">
    <property type="entry name" value="DUF167"/>
    <property type="match status" value="1"/>
</dbReference>
<evidence type="ECO:0000256" key="2">
    <source>
        <dbReference type="HAMAP-Rule" id="MF_00634"/>
    </source>
</evidence>
<comment type="similarity">
    <text evidence="1 2">Belongs to the UPF0235 family.</text>
</comment>
<dbReference type="EMBL" id="MHQS01000003">
    <property type="protein sequence ID" value="OHA09386.1"/>
    <property type="molecule type" value="Genomic_DNA"/>
</dbReference>
<gene>
    <name evidence="3" type="ORF">A3B37_02380</name>
</gene>
<dbReference type="Proteomes" id="UP000176705">
    <property type="component" value="Unassembled WGS sequence"/>
</dbReference>
<sequence length="75" mass="8212">MKISVAVKTGAREERIEEILPSEYRVSVRERPIAGKANAAVVRALAAYFAVPQSAVSIRTGHTGRRKIIEIHTSP</sequence>
<dbReference type="HAMAP" id="MF_00634">
    <property type="entry name" value="UPF0235"/>
    <property type="match status" value="1"/>
</dbReference>
<protein>
    <recommendedName>
        <fullName evidence="2">UPF0235 protein A3B37_02380</fullName>
    </recommendedName>
</protein>
<evidence type="ECO:0000313" key="3">
    <source>
        <dbReference type="EMBL" id="OHA09386.1"/>
    </source>
</evidence>
<evidence type="ECO:0000313" key="4">
    <source>
        <dbReference type="Proteomes" id="UP000176705"/>
    </source>
</evidence>
<proteinExistence type="inferred from homology"/>